<dbReference type="Pfam" id="PF00583">
    <property type="entry name" value="Acetyltransf_1"/>
    <property type="match status" value="1"/>
</dbReference>
<dbReference type="SUPFAM" id="SSF55729">
    <property type="entry name" value="Acyl-CoA N-acyltransferases (Nat)"/>
    <property type="match status" value="1"/>
</dbReference>
<gene>
    <name evidence="4" type="ORF">TQ33_0462</name>
</gene>
<dbReference type="EMBL" id="CP010975">
    <property type="protein sequence ID" value="AKE51447.1"/>
    <property type="molecule type" value="Genomic_DNA"/>
</dbReference>
<feature type="domain" description="N-acetyltransferase" evidence="3">
    <location>
        <begin position="6"/>
        <end position="159"/>
    </location>
</feature>
<sequence>MTKPTIDIIPFTPELAEDFKVINQAWIEKYFEVEEEDQRVLNDPKKYLIDTGGQILFAQNTKNGQIIAACALKKWADDEYELSKMGVLEGSQGTGVGKQLALAIIEEAKNRGCKRLFLESNRKLKPAMKLYQSLGFKEFINHESRVDYHRCDIVMEMFL</sequence>
<evidence type="ECO:0000313" key="4">
    <source>
        <dbReference type="EMBL" id="AKE51447.1"/>
    </source>
</evidence>
<dbReference type="KEGG" id="kge:TQ33_0462"/>
<dbReference type="PANTHER" id="PTHR43877:SF2">
    <property type="entry name" value="AMINOALKYLPHOSPHONATE N-ACETYLTRANSFERASE-RELATED"/>
    <property type="match status" value="1"/>
</dbReference>
<dbReference type="HOGENOM" id="CLU_013985_11_9_6"/>
<dbReference type="RefSeq" id="WP_046560638.1">
    <property type="nucleotide sequence ID" value="NZ_CP010975.1"/>
</dbReference>
<dbReference type="STRING" id="914150.TQ33_0462"/>
<proteinExistence type="predicted"/>
<dbReference type="PANTHER" id="PTHR43877">
    <property type="entry name" value="AMINOALKYLPHOSPHONATE N-ACETYLTRANSFERASE-RELATED-RELATED"/>
    <property type="match status" value="1"/>
</dbReference>
<dbReference type="InterPro" id="IPR050832">
    <property type="entry name" value="Bact_Acetyltransf"/>
</dbReference>
<dbReference type="GO" id="GO:0016747">
    <property type="term" value="F:acyltransferase activity, transferring groups other than amino-acyl groups"/>
    <property type="evidence" value="ECO:0007669"/>
    <property type="project" value="InterPro"/>
</dbReference>
<dbReference type="CDD" id="cd04301">
    <property type="entry name" value="NAT_SF"/>
    <property type="match status" value="1"/>
</dbReference>
<keyword evidence="2" id="KW-0012">Acyltransferase</keyword>
<dbReference type="OrthoDB" id="1431064at2"/>
<evidence type="ECO:0000259" key="3">
    <source>
        <dbReference type="PROSITE" id="PS51186"/>
    </source>
</evidence>
<keyword evidence="1" id="KW-0808">Transferase</keyword>
<evidence type="ECO:0000313" key="5">
    <source>
        <dbReference type="Proteomes" id="UP000034071"/>
    </source>
</evidence>
<organism evidence="4 5">
    <name type="scientific">Kangiella geojedonensis</name>
    <dbReference type="NCBI Taxonomy" id="914150"/>
    <lineage>
        <taxon>Bacteria</taxon>
        <taxon>Pseudomonadati</taxon>
        <taxon>Pseudomonadota</taxon>
        <taxon>Gammaproteobacteria</taxon>
        <taxon>Kangiellales</taxon>
        <taxon>Kangiellaceae</taxon>
        <taxon>Kangiella</taxon>
    </lineage>
</organism>
<name>A0A0F6TPE8_9GAMM</name>
<dbReference type="InterPro" id="IPR016181">
    <property type="entry name" value="Acyl_CoA_acyltransferase"/>
</dbReference>
<evidence type="ECO:0000256" key="2">
    <source>
        <dbReference type="ARBA" id="ARBA00023315"/>
    </source>
</evidence>
<protein>
    <submittedName>
        <fullName evidence="4">Transcriptional regulator, MarR family protein</fullName>
    </submittedName>
</protein>
<dbReference type="InterPro" id="IPR000182">
    <property type="entry name" value="GNAT_dom"/>
</dbReference>
<keyword evidence="5" id="KW-1185">Reference proteome</keyword>
<dbReference type="Proteomes" id="UP000034071">
    <property type="component" value="Chromosome"/>
</dbReference>
<dbReference type="AlphaFoldDB" id="A0A0F6TPE8"/>
<dbReference type="Gene3D" id="3.40.630.30">
    <property type="match status" value="1"/>
</dbReference>
<dbReference type="PROSITE" id="PS51186">
    <property type="entry name" value="GNAT"/>
    <property type="match status" value="1"/>
</dbReference>
<reference evidence="4 5" key="1">
    <citation type="submission" date="2015-02" db="EMBL/GenBank/DDBJ databases">
        <title>Complete genome sequence of Kangiella geojedonensis strain YCS-5T.</title>
        <authorList>
            <person name="Kim K.M."/>
        </authorList>
    </citation>
    <scope>NUCLEOTIDE SEQUENCE [LARGE SCALE GENOMIC DNA]</scope>
    <source>
        <strain evidence="4 5">YCS-5</strain>
    </source>
</reference>
<evidence type="ECO:0000256" key="1">
    <source>
        <dbReference type="ARBA" id="ARBA00022679"/>
    </source>
</evidence>
<accession>A0A0F6TPE8</accession>